<evidence type="ECO:0000256" key="4">
    <source>
        <dbReference type="ARBA" id="ARBA00022729"/>
    </source>
</evidence>
<dbReference type="InterPro" id="IPR038501">
    <property type="entry name" value="Spore_GerAC_C_sf"/>
</dbReference>
<evidence type="ECO:0000259" key="8">
    <source>
        <dbReference type="Pfam" id="PF05504"/>
    </source>
</evidence>
<evidence type="ECO:0000256" key="2">
    <source>
        <dbReference type="ARBA" id="ARBA00007886"/>
    </source>
</evidence>
<keyword evidence="11" id="KW-1185">Reference proteome</keyword>
<dbReference type="RefSeq" id="WP_377603415.1">
    <property type="nucleotide sequence ID" value="NZ_JBHUME010000008.1"/>
</dbReference>
<evidence type="ECO:0000313" key="10">
    <source>
        <dbReference type="EMBL" id="MFD2613418.1"/>
    </source>
</evidence>
<reference evidence="11" key="1">
    <citation type="journal article" date="2019" name="Int. J. Syst. Evol. Microbiol.">
        <title>The Global Catalogue of Microorganisms (GCM) 10K type strain sequencing project: providing services to taxonomists for standard genome sequencing and annotation.</title>
        <authorList>
            <consortium name="The Broad Institute Genomics Platform"/>
            <consortium name="The Broad Institute Genome Sequencing Center for Infectious Disease"/>
            <person name="Wu L."/>
            <person name="Ma J."/>
        </authorList>
    </citation>
    <scope>NUCLEOTIDE SEQUENCE [LARGE SCALE GENOMIC DNA]</scope>
    <source>
        <strain evidence="11">KCTC 3950</strain>
    </source>
</reference>
<gene>
    <name evidence="10" type="ORF">ACFSUF_13385</name>
</gene>
<dbReference type="EMBL" id="JBHUME010000008">
    <property type="protein sequence ID" value="MFD2613418.1"/>
    <property type="molecule type" value="Genomic_DNA"/>
</dbReference>
<name>A0ABW5PE38_9BACL</name>
<evidence type="ECO:0000256" key="5">
    <source>
        <dbReference type="ARBA" id="ARBA00023136"/>
    </source>
</evidence>
<dbReference type="Pfam" id="PF05504">
    <property type="entry name" value="Spore_GerAC"/>
    <property type="match status" value="1"/>
</dbReference>
<organism evidence="10 11">
    <name type="scientific">Paenibacillus gansuensis</name>
    <dbReference type="NCBI Taxonomy" id="306542"/>
    <lineage>
        <taxon>Bacteria</taxon>
        <taxon>Bacillati</taxon>
        <taxon>Bacillota</taxon>
        <taxon>Bacilli</taxon>
        <taxon>Bacillales</taxon>
        <taxon>Paenibacillaceae</taxon>
        <taxon>Paenibacillus</taxon>
    </lineage>
</organism>
<evidence type="ECO:0000313" key="11">
    <source>
        <dbReference type="Proteomes" id="UP001597541"/>
    </source>
</evidence>
<keyword evidence="5" id="KW-0472">Membrane</keyword>
<dbReference type="InterPro" id="IPR008844">
    <property type="entry name" value="Spore_GerAC-like"/>
</dbReference>
<dbReference type="Gene3D" id="3.30.300.210">
    <property type="entry name" value="Nutrient germinant receptor protein C, domain 3"/>
    <property type="match status" value="1"/>
</dbReference>
<dbReference type="Pfam" id="PF25198">
    <property type="entry name" value="Spore_GerAC_N"/>
    <property type="match status" value="1"/>
</dbReference>
<comment type="subcellular location">
    <subcellularLocation>
        <location evidence="1">Membrane</location>
        <topology evidence="1">Lipid-anchor</topology>
    </subcellularLocation>
</comment>
<dbReference type="PANTHER" id="PTHR35789:SF1">
    <property type="entry name" value="SPORE GERMINATION PROTEIN B3"/>
    <property type="match status" value="1"/>
</dbReference>
<feature type="domain" description="Spore germination GerAC-like C-terminal" evidence="8">
    <location>
        <begin position="222"/>
        <end position="388"/>
    </location>
</feature>
<comment type="caution">
    <text evidence="10">The sequence shown here is derived from an EMBL/GenBank/DDBJ whole genome shotgun (WGS) entry which is preliminary data.</text>
</comment>
<dbReference type="Proteomes" id="UP001597541">
    <property type="component" value="Unassembled WGS sequence"/>
</dbReference>
<keyword evidence="6" id="KW-0564">Palmitate</keyword>
<evidence type="ECO:0000259" key="9">
    <source>
        <dbReference type="Pfam" id="PF25198"/>
    </source>
</evidence>
<dbReference type="InterPro" id="IPR046953">
    <property type="entry name" value="Spore_GerAC-like_C"/>
</dbReference>
<evidence type="ECO:0000256" key="7">
    <source>
        <dbReference type="ARBA" id="ARBA00023288"/>
    </source>
</evidence>
<feature type="domain" description="Spore germination protein N-terminal" evidence="9">
    <location>
        <begin position="24"/>
        <end position="196"/>
    </location>
</feature>
<evidence type="ECO:0000256" key="1">
    <source>
        <dbReference type="ARBA" id="ARBA00004635"/>
    </source>
</evidence>
<dbReference type="InterPro" id="IPR057336">
    <property type="entry name" value="GerAC_N"/>
</dbReference>
<dbReference type="PANTHER" id="PTHR35789">
    <property type="entry name" value="SPORE GERMINATION PROTEIN B3"/>
    <property type="match status" value="1"/>
</dbReference>
<protein>
    <submittedName>
        <fullName evidence="10">Ger(X)C family spore germination protein</fullName>
    </submittedName>
</protein>
<keyword evidence="7" id="KW-0449">Lipoprotein</keyword>
<dbReference type="Gene3D" id="6.20.190.10">
    <property type="entry name" value="Nutrient germinant receptor protein C, domain 1"/>
    <property type="match status" value="1"/>
</dbReference>
<dbReference type="PROSITE" id="PS51257">
    <property type="entry name" value="PROKAR_LIPOPROTEIN"/>
    <property type="match status" value="1"/>
</dbReference>
<sequence>MRRLLCITLSLFLLTVTLSGCWSRRELNELSMAVAAGIDKVGDEYELTYQVIDPSQMSKAGSSDRSPTILNTEKEKTLYEASRKMTTKAPRVFYPSHLRLLIISERLAKEGIKKPLDIMMRNYGLRPDFFVVISRGQSVRDLMGLVTPFELIPGIEMRRSLKVSEDTWAPTAAVKILELMQVMNDPGQEPVLTGLELLGDIERGKTAENVKQPTTLGEYQYNGLAVMKNDKILGWIGEKDSKAFNYITNKVRTTVGSVSCPNKSKHLWVAEVTKSHSALQPSIKHGSPAMTIQMRIEVNVGSYECEDDITKERTIRELEKEGRKALSDILTHGVHTVQQKYGVDIFGFGSAVHRKYPKQWKVWGKDWNRHFKDMPVEVLCDYHIRRTGQITNTL</sequence>
<comment type="similarity">
    <text evidence="2">Belongs to the GerABKC lipoprotein family.</text>
</comment>
<accession>A0ABW5PE38</accession>
<keyword evidence="3" id="KW-0309">Germination</keyword>
<proteinExistence type="inferred from homology"/>
<dbReference type="NCBIfam" id="TIGR02887">
    <property type="entry name" value="spore_ger_x_C"/>
    <property type="match status" value="1"/>
</dbReference>
<evidence type="ECO:0000256" key="6">
    <source>
        <dbReference type="ARBA" id="ARBA00023139"/>
    </source>
</evidence>
<evidence type="ECO:0000256" key="3">
    <source>
        <dbReference type="ARBA" id="ARBA00022544"/>
    </source>
</evidence>
<keyword evidence="4" id="KW-0732">Signal</keyword>